<evidence type="ECO:0000256" key="1">
    <source>
        <dbReference type="SAM" id="MobiDB-lite"/>
    </source>
</evidence>
<dbReference type="HOGENOM" id="CLU_037731_0_0_11"/>
<dbReference type="KEGG" id="ccn:H924_12195"/>
<evidence type="ECO:0000313" key="4">
    <source>
        <dbReference type="Proteomes" id="UP000011760"/>
    </source>
</evidence>
<name>M1UW56_9CORY</name>
<keyword evidence="4" id="KW-1185">Reference proteome</keyword>
<dbReference type="Pfam" id="PF13845">
    <property type="entry name" value="Septum_form"/>
    <property type="match status" value="1"/>
</dbReference>
<dbReference type="STRING" id="1121353.H924_12195"/>
<dbReference type="AlphaFoldDB" id="M1UW56"/>
<feature type="domain" description="Septum formation-related" evidence="2">
    <location>
        <begin position="96"/>
        <end position="320"/>
    </location>
</feature>
<proteinExistence type="predicted"/>
<accession>M1UW56</accession>
<sequence length="384" mass="40348">MRGMMVSIMSTFTDTSKSPQGEPLAPKKRARGSSFRTAAATQTMLVAALAATAAVGMYSYNVQDTAGGESQNATVSTQSSAATTTAVASFTTADVGQCATWEVNDNGQVSGFEQVSCDQEHRFEISERENLATYPSSEFGPDAQPPNLTRQAQLREELCQAPTLAYLNGRFDPSGRYTIAPILPPAEAWAAGDRTMLCGLQVTDASGTPQIAVGPISANDQARVFNAGACIRVESSAEFKEVDCGEDHHLEAVSTVNLGVPFPQGVPSTDEQNNFLGTTCTQAAIDYLGSEEAVYQSTLQMFWPTITSNSWLGGSHSVNCYLMSPSTTGEDTFNTLNGSALSGFTINGAVPPPQPARDPIRDSATTDTAANAAAVAAPVEANTP</sequence>
<dbReference type="Proteomes" id="UP000011760">
    <property type="component" value="Chromosome"/>
</dbReference>
<protein>
    <recommendedName>
        <fullName evidence="2">Septum formation-related domain-containing protein</fullName>
    </recommendedName>
</protein>
<dbReference type="EMBL" id="CP004354">
    <property type="protein sequence ID" value="AGG67862.1"/>
    <property type="molecule type" value="Genomic_DNA"/>
</dbReference>
<evidence type="ECO:0000313" key="3">
    <source>
        <dbReference type="EMBL" id="AGG67862.1"/>
    </source>
</evidence>
<gene>
    <name evidence="3" type="ORF">H924_12195</name>
</gene>
<feature type="region of interest" description="Disordered" evidence="1">
    <location>
        <begin position="350"/>
        <end position="384"/>
    </location>
</feature>
<reference evidence="3 4" key="1">
    <citation type="submission" date="2013-02" db="EMBL/GenBank/DDBJ databases">
        <title>The complete genome sequence of Corynebacterium callunae DSM 20147.</title>
        <authorList>
            <person name="Ruckert C."/>
            <person name="Albersmeier A."/>
            <person name="Kalinowski J."/>
        </authorList>
    </citation>
    <scope>NUCLEOTIDE SEQUENCE [LARGE SCALE GENOMIC DNA]</scope>
    <source>
        <strain evidence="3 4">DSM 20147</strain>
    </source>
</reference>
<dbReference type="PATRIC" id="fig|1121353.3.peg.2492"/>
<evidence type="ECO:0000259" key="2">
    <source>
        <dbReference type="Pfam" id="PF13845"/>
    </source>
</evidence>
<dbReference type="eggNOG" id="ENOG5030VN0">
    <property type="taxonomic scope" value="Bacteria"/>
</dbReference>
<organism evidence="3 4">
    <name type="scientific">Corynebacterium callunae DSM 20147</name>
    <dbReference type="NCBI Taxonomy" id="1121353"/>
    <lineage>
        <taxon>Bacteria</taxon>
        <taxon>Bacillati</taxon>
        <taxon>Actinomycetota</taxon>
        <taxon>Actinomycetes</taxon>
        <taxon>Mycobacteriales</taxon>
        <taxon>Corynebacteriaceae</taxon>
        <taxon>Corynebacterium</taxon>
    </lineage>
</organism>
<dbReference type="InterPro" id="IPR026004">
    <property type="entry name" value="Septum_form"/>
</dbReference>
<feature type="compositionally biased region" description="Low complexity" evidence="1">
    <location>
        <begin position="365"/>
        <end position="384"/>
    </location>
</feature>
<feature type="region of interest" description="Disordered" evidence="1">
    <location>
        <begin position="11"/>
        <end position="35"/>
    </location>
</feature>